<sequence>MERLVGEIAFQLERRILFHVFPGQSRLYGFTVLNIPEKILQISKHPLTGKVDEDYRYDLSQRHLSLMDRLRMLGYSVPIHAPFAESIVNTYGILKQRPDAYSAEELGYNNPEFLRAIIIKTAPSKLLKDLLCLLSCLCFMARQDNKPLFL</sequence>
<evidence type="ECO:0000313" key="3">
    <source>
        <dbReference type="Proteomes" id="UP001044222"/>
    </source>
</evidence>
<evidence type="ECO:0000259" key="1">
    <source>
        <dbReference type="Pfam" id="PF15059"/>
    </source>
</evidence>
<dbReference type="PANTHER" id="PTHR22192:SF17">
    <property type="entry name" value="SPERIOLIN-LIKE PROTEIN"/>
    <property type="match status" value="1"/>
</dbReference>
<reference evidence="2" key="1">
    <citation type="submission" date="2021-01" db="EMBL/GenBank/DDBJ databases">
        <title>A chromosome-scale assembly of European eel, Anguilla anguilla.</title>
        <authorList>
            <person name="Henkel C."/>
            <person name="Jong-Raadsen S.A."/>
            <person name="Dufour S."/>
            <person name="Weltzien F.-A."/>
            <person name="Palstra A.P."/>
            <person name="Pelster B."/>
            <person name="Spaink H.P."/>
            <person name="Van Den Thillart G.E."/>
            <person name="Jansen H."/>
            <person name="Zahm M."/>
            <person name="Klopp C."/>
            <person name="Cedric C."/>
            <person name="Louis A."/>
            <person name="Berthelot C."/>
            <person name="Parey E."/>
            <person name="Roest Crollius H."/>
            <person name="Montfort J."/>
            <person name="Robinson-Rechavi M."/>
            <person name="Bucao C."/>
            <person name="Bouchez O."/>
            <person name="Gislard M."/>
            <person name="Lluch J."/>
            <person name="Milhes M."/>
            <person name="Lampietro C."/>
            <person name="Lopez Roques C."/>
            <person name="Donnadieu C."/>
            <person name="Braasch I."/>
            <person name="Desvignes T."/>
            <person name="Postlethwait J."/>
            <person name="Bobe J."/>
            <person name="Guiguen Y."/>
            <person name="Dirks R."/>
        </authorList>
    </citation>
    <scope>NUCLEOTIDE SEQUENCE</scope>
    <source>
        <strain evidence="2">Tag_6206</strain>
        <tissue evidence="2">Liver</tissue>
    </source>
</reference>
<dbReference type="Pfam" id="PF15059">
    <property type="entry name" value="Speriolin_C"/>
    <property type="match status" value="1"/>
</dbReference>
<protein>
    <recommendedName>
        <fullName evidence="1">Speriolin C-terminal domain-containing protein</fullName>
    </recommendedName>
</protein>
<proteinExistence type="predicted"/>
<feature type="domain" description="Speriolin C-terminal" evidence="1">
    <location>
        <begin position="4"/>
        <end position="150"/>
    </location>
</feature>
<dbReference type="PANTHER" id="PTHR22192">
    <property type="entry name" value="SPERIOLIN"/>
    <property type="match status" value="1"/>
</dbReference>
<dbReference type="Proteomes" id="UP001044222">
    <property type="component" value="Unassembled WGS sequence"/>
</dbReference>
<dbReference type="AlphaFoldDB" id="A0A9D3N0T6"/>
<comment type="caution">
    <text evidence="2">The sequence shown here is derived from an EMBL/GenBank/DDBJ whole genome shotgun (WGS) entry which is preliminary data.</text>
</comment>
<dbReference type="EMBL" id="JAFIRN010000001">
    <property type="protein sequence ID" value="KAG5856718.1"/>
    <property type="molecule type" value="Genomic_DNA"/>
</dbReference>
<dbReference type="InterPro" id="IPR026715">
    <property type="entry name" value="SPATC1"/>
</dbReference>
<dbReference type="GO" id="GO:0005813">
    <property type="term" value="C:centrosome"/>
    <property type="evidence" value="ECO:0007669"/>
    <property type="project" value="TreeGrafter"/>
</dbReference>
<gene>
    <name evidence="2" type="ORF">ANANG_G00010870</name>
</gene>
<keyword evidence="3" id="KW-1185">Reference proteome</keyword>
<accession>A0A9D3N0T6</accession>
<evidence type="ECO:0000313" key="2">
    <source>
        <dbReference type="EMBL" id="KAG5856718.1"/>
    </source>
</evidence>
<organism evidence="2 3">
    <name type="scientific">Anguilla anguilla</name>
    <name type="common">European freshwater eel</name>
    <name type="synonym">Muraena anguilla</name>
    <dbReference type="NCBI Taxonomy" id="7936"/>
    <lineage>
        <taxon>Eukaryota</taxon>
        <taxon>Metazoa</taxon>
        <taxon>Chordata</taxon>
        <taxon>Craniata</taxon>
        <taxon>Vertebrata</taxon>
        <taxon>Euteleostomi</taxon>
        <taxon>Actinopterygii</taxon>
        <taxon>Neopterygii</taxon>
        <taxon>Teleostei</taxon>
        <taxon>Anguilliformes</taxon>
        <taxon>Anguillidae</taxon>
        <taxon>Anguilla</taxon>
    </lineage>
</organism>
<name>A0A9D3N0T6_ANGAN</name>
<dbReference type="InterPro" id="IPR029384">
    <property type="entry name" value="Speriolin_C"/>
</dbReference>